<sequence length="587" mass="67468">MGLARGEHALGRGSRFDERVSLMLLFCWPCLRCSEPAPPWSPQEADNGRKDRSLWGQSAESEAKDALDEARDLLNQAERVGHRPTPDREAQLAAQQQSKEEEKKEHDVGWKRNNFNQYISDRVSLHRAIPDTRHEKCQARHYDISSMPTTTVIIPFHNEARTTLLRTVWSVLDRSPPRLIKEIILVDDASDMEHLKAPLDEELQDIPKTRVLRLAERSGLIRAKVYGAEAAQGDVLTFLDSHCECNVGWLEPLLERIALDRSIVVTPVIDNIDKETFAYTGGPTVRTRGIFTWSLTFSWLDLPWFEAEKRSDPIAPCHGSLEFIPCSRVGHVYRDFHPYKFPDGTVQTINKLVVNTLSLCLSVCLSVCPSVRLSVCPSVFMNLNRVAEVWMDEYKEIYYEFRPSHRQLETGDVSERKALRERLKCKPFKWYLDNVFPDMMVPDRHNLYAKGQLRNANTNMCLDTLTPREADMKAGVYACASSPKSENQMFFYTKRFKEIRREGTFGSRCLDFAGGPSGSPSMYGCHLMKGNQEWIHTPDHHILHMASKLCLEIEPKSDHGYHLVLNPCFEANERQKWRFSEFDQYSD</sequence>
<dbReference type="Gene3D" id="3.90.550.10">
    <property type="entry name" value="Spore Coat Polysaccharide Biosynthesis Protein SpsA, Chain A"/>
    <property type="match status" value="2"/>
</dbReference>
<dbReference type="Pfam" id="PF00535">
    <property type="entry name" value="Glycos_transf_2"/>
    <property type="match status" value="1"/>
</dbReference>
<dbReference type="SUPFAM" id="SSF53448">
    <property type="entry name" value="Nucleotide-diphospho-sugar transferases"/>
    <property type="match status" value="1"/>
</dbReference>
<dbReference type="InterPro" id="IPR035992">
    <property type="entry name" value="Ricin_B-like_lectins"/>
</dbReference>
<dbReference type="RefSeq" id="XP_001750229.1">
    <property type="nucleotide sequence ID" value="XM_001750177.1"/>
</dbReference>
<dbReference type="InterPro" id="IPR001173">
    <property type="entry name" value="Glyco_trans_2-like"/>
</dbReference>
<dbReference type="GO" id="GO:0000139">
    <property type="term" value="C:Golgi membrane"/>
    <property type="evidence" value="ECO:0007669"/>
    <property type="project" value="UniProtKB-SubCell"/>
</dbReference>
<dbReference type="PROSITE" id="PS50231">
    <property type="entry name" value="RICIN_B_LECTIN"/>
    <property type="match status" value="1"/>
</dbReference>
<name>A9VBZ1_MONBE</name>
<dbReference type="SMART" id="SM00458">
    <property type="entry name" value="RICIN"/>
    <property type="match status" value="1"/>
</dbReference>
<dbReference type="GO" id="GO:0030246">
    <property type="term" value="F:carbohydrate binding"/>
    <property type="evidence" value="ECO:0007669"/>
    <property type="project" value="UniProtKB-KW"/>
</dbReference>
<dbReference type="GeneID" id="5895540"/>
<evidence type="ECO:0000256" key="5">
    <source>
        <dbReference type="SAM" id="MobiDB-lite"/>
    </source>
</evidence>
<dbReference type="AlphaFoldDB" id="A9VBZ1"/>
<evidence type="ECO:0000256" key="4">
    <source>
        <dbReference type="ARBA" id="ARBA00023157"/>
    </source>
</evidence>
<dbReference type="CDD" id="cd23462">
    <property type="entry name" value="beta-trefoil_Ricin_Pgant9-like"/>
    <property type="match status" value="1"/>
</dbReference>
<accession>A9VBZ1</accession>
<feature type="region of interest" description="Disordered" evidence="5">
    <location>
        <begin position="38"/>
        <end position="107"/>
    </location>
</feature>
<feature type="compositionally biased region" description="Basic and acidic residues" evidence="5">
    <location>
        <begin position="61"/>
        <end position="72"/>
    </location>
</feature>
<feature type="domain" description="Ricin B lectin" evidence="6">
    <location>
        <begin position="450"/>
        <end position="580"/>
    </location>
</feature>
<evidence type="ECO:0000313" key="7">
    <source>
        <dbReference type="EMBL" id="EDQ84888.1"/>
    </source>
</evidence>
<dbReference type="FunFam" id="2.80.10.50:FF:000096">
    <property type="entry name" value="Polypeptide N-acetylgalactosaminyltransferase"/>
    <property type="match status" value="1"/>
</dbReference>
<dbReference type="PANTHER" id="PTHR11675:SF119">
    <property type="entry name" value="POLYPEPTIDE N-ACETYLGALACTOSAMINYLTRANSFERASE 2"/>
    <property type="match status" value="1"/>
</dbReference>
<proteinExistence type="predicted"/>
<dbReference type="Proteomes" id="UP000001357">
    <property type="component" value="Unassembled WGS sequence"/>
</dbReference>
<evidence type="ECO:0000313" key="8">
    <source>
        <dbReference type="Proteomes" id="UP000001357"/>
    </source>
</evidence>
<dbReference type="GO" id="GO:0005794">
    <property type="term" value="C:Golgi apparatus"/>
    <property type="evidence" value="ECO:0000318"/>
    <property type="project" value="GO_Central"/>
</dbReference>
<dbReference type="FunFam" id="3.90.550.10:FF:000325">
    <property type="entry name" value="Polypeptide N-acetylgalactosaminyltransferase"/>
    <property type="match status" value="1"/>
</dbReference>
<evidence type="ECO:0000256" key="1">
    <source>
        <dbReference type="ARBA" id="ARBA00004323"/>
    </source>
</evidence>
<reference evidence="7 8" key="1">
    <citation type="journal article" date="2008" name="Nature">
        <title>The genome of the choanoflagellate Monosiga brevicollis and the origin of metazoans.</title>
        <authorList>
            <consortium name="JGI Sequencing"/>
            <person name="King N."/>
            <person name="Westbrook M.J."/>
            <person name="Young S.L."/>
            <person name="Kuo A."/>
            <person name="Abedin M."/>
            <person name="Chapman J."/>
            <person name="Fairclough S."/>
            <person name="Hellsten U."/>
            <person name="Isogai Y."/>
            <person name="Letunic I."/>
            <person name="Marr M."/>
            <person name="Pincus D."/>
            <person name="Putnam N."/>
            <person name="Rokas A."/>
            <person name="Wright K.J."/>
            <person name="Zuzow R."/>
            <person name="Dirks W."/>
            <person name="Good M."/>
            <person name="Goodstein D."/>
            <person name="Lemons D."/>
            <person name="Li W."/>
            <person name="Lyons J.B."/>
            <person name="Morris A."/>
            <person name="Nichols S."/>
            <person name="Richter D.J."/>
            <person name="Salamov A."/>
            <person name="Bork P."/>
            <person name="Lim W.A."/>
            <person name="Manning G."/>
            <person name="Miller W.T."/>
            <person name="McGinnis W."/>
            <person name="Shapiro H."/>
            <person name="Tjian R."/>
            <person name="Grigoriev I.V."/>
            <person name="Rokhsar D."/>
        </authorList>
    </citation>
    <scope>NUCLEOTIDE SEQUENCE [LARGE SCALE GENOMIC DNA]</scope>
    <source>
        <strain evidence="8">MX1 / ATCC 50154</strain>
    </source>
</reference>
<evidence type="ECO:0000256" key="2">
    <source>
        <dbReference type="ARBA" id="ARBA00022734"/>
    </source>
</evidence>
<feature type="compositionally biased region" description="Basic and acidic residues" evidence="5">
    <location>
        <begin position="79"/>
        <end position="90"/>
    </location>
</feature>
<dbReference type="EMBL" id="CH991579">
    <property type="protein sequence ID" value="EDQ84888.1"/>
    <property type="molecule type" value="Genomic_DNA"/>
</dbReference>
<feature type="compositionally biased region" description="Basic and acidic residues" evidence="5">
    <location>
        <begin position="98"/>
        <end position="107"/>
    </location>
</feature>
<dbReference type="InParanoid" id="A9VBZ1"/>
<dbReference type="Gene3D" id="1.10.8.460">
    <property type="entry name" value="ppGaNTase-T1 linker domain-like"/>
    <property type="match status" value="1"/>
</dbReference>
<keyword evidence="3" id="KW-0333">Golgi apparatus</keyword>
<gene>
    <name evidence="7" type="ORF">MONBRDRAFT_29734</name>
</gene>
<keyword evidence="4" id="KW-1015">Disulfide bond</keyword>
<dbReference type="GO" id="GO:0004653">
    <property type="term" value="F:polypeptide N-acetylgalactosaminyltransferase activity"/>
    <property type="evidence" value="ECO:0000318"/>
    <property type="project" value="GO_Central"/>
</dbReference>
<dbReference type="Gene3D" id="2.80.10.50">
    <property type="match status" value="1"/>
</dbReference>
<dbReference type="InterPro" id="IPR000772">
    <property type="entry name" value="Ricin_B_lectin"/>
</dbReference>
<dbReference type="SUPFAM" id="SSF50370">
    <property type="entry name" value="Ricin B-like lectins"/>
    <property type="match status" value="1"/>
</dbReference>
<dbReference type="FunFam" id="1.10.8.460:FF:000001">
    <property type="entry name" value="Polypeptide N-acetylgalactosaminyltransferase"/>
    <property type="match status" value="1"/>
</dbReference>
<dbReference type="Pfam" id="PF00652">
    <property type="entry name" value="Ricin_B_lectin"/>
    <property type="match status" value="1"/>
</dbReference>
<organism evidence="7 8">
    <name type="scientific">Monosiga brevicollis</name>
    <name type="common">Choanoflagellate</name>
    <dbReference type="NCBI Taxonomy" id="81824"/>
    <lineage>
        <taxon>Eukaryota</taxon>
        <taxon>Choanoflagellata</taxon>
        <taxon>Craspedida</taxon>
        <taxon>Salpingoecidae</taxon>
        <taxon>Monosiga</taxon>
    </lineage>
</organism>
<evidence type="ECO:0000256" key="3">
    <source>
        <dbReference type="ARBA" id="ARBA00023034"/>
    </source>
</evidence>
<dbReference type="PANTHER" id="PTHR11675">
    <property type="entry name" value="N-ACETYLGALACTOSAMINYLTRANSFERASE"/>
    <property type="match status" value="1"/>
</dbReference>
<dbReference type="KEGG" id="mbr:MONBRDRAFT_29734"/>
<dbReference type="eggNOG" id="KOG3736">
    <property type="taxonomic scope" value="Eukaryota"/>
</dbReference>
<keyword evidence="2" id="KW-0430">Lectin</keyword>
<dbReference type="InterPro" id="IPR029044">
    <property type="entry name" value="Nucleotide-diphossugar_trans"/>
</dbReference>
<dbReference type="OMA" id="DLKFHPD"/>
<protein>
    <recommendedName>
        <fullName evidence="6">Ricin B lectin domain-containing protein</fullName>
    </recommendedName>
</protein>
<evidence type="ECO:0000259" key="6">
    <source>
        <dbReference type="SMART" id="SM00458"/>
    </source>
</evidence>
<comment type="subcellular location">
    <subcellularLocation>
        <location evidence="1">Golgi apparatus membrane</location>
        <topology evidence="1">Single-pass type II membrane protein</topology>
    </subcellularLocation>
</comment>
<keyword evidence="8" id="KW-1185">Reference proteome</keyword>
<dbReference type="GO" id="GO:0006493">
    <property type="term" value="P:protein O-linked glycosylation"/>
    <property type="evidence" value="ECO:0000318"/>
    <property type="project" value="GO_Central"/>
</dbReference>